<keyword evidence="2" id="KW-1185">Reference proteome</keyword>
<dbReference type="STRING" id="76731.RD2015_139"/>
<dbReference type="KEGG" id="rdp:RD2015_139"/>
<dbReference type="PROSITE" id="PS50943">
    <property type="entry name" value="HTH_CROC1"/>
    <property type="match status" value="1"/>
</dbReference>
<evidence type="ECO:0000313" key="1">
    <source>
        <dbReference type="EMBL" id="ALV04644.1"/>
    </source>
</evidence>
<name>A0A0U3MRZ1_9BURK</name>
<dbReference type="RefSeq" id="WP_058933245.1">
    <property type="nucleotide sequence ID" value="NZ_CP013729.1"/>
</dbReference>
<dbReference type="SMART" id="SM00530">
    <property type="entry name" value="HTH_XRE"/>
    <property type="match status" value="1"/>
</dbReference>
<dbReference type="InterPro" id="IPR001387">
    <property type="entry name" value="Cro/C1-type_HTH"/>
</dbReference>
<dbReference type="Pfam" id="PF13560">
    <property type="entry name" value="HTH_31"/>
    <property type="match status" value="1"/>
</dbReference>
<dbReference type="GO" id="GO:0003677">
    <property type="term" value="F:DNA binding"/>
    <property type="evidence" value="ECO:0007669"/>
    <property type="project" value="InterPro"/>
</dbReference>
<organism evidence="1 2">
    <name type="scientific">Roseateles depolymerans</name>
    <dbReference type="NCBI Taxonomy" id="76731"/>
    <lineage>
        <taxon>Bacteria</taxon>
        <taxon>Pseudomonadati</taxon>
        <taxon>Pseudomonadota</taxon>
        <taxon>Betaproteobacteria</taxon>
        <taxon>Burkholderiales</taxon>
        <taxon>Sphaerotilaceae</taxon>
        <taxon>Roseateles</taxon>
    </lineage>
</organism>
<dbReference type="InterPro" id="IPR010982">
    <property type="entry name" value="Lambda_DNA-bd_dom_sf"/>
</dbReference>
<gene>
    <name evidence="1" type="ORF">RD2015_139</name>
</gene>
<dbReference type="Proteomes" id="UP000060699">
    <property type="component" value="Chromosome"/>
</dbReference>
<protein>
    <submittedName>
        <fullName evidence="1">Transcriptional regulator, XRE family</fullName>
    </submittedName>
</protein>
<dbReference type="OrthoDB" id="9182103at2"/>
<dbReference type="Gene3D" id="1.10.260.40">
    <property type="entry name" value="lambda repressor-like DNA-binding domains"/>
    <property type="match status" value="1"/>
</dbReference>
<dbReference type="EMBL" id="CP013729">
    <property type="protein sequence ID" value="ALV04644.1"/>
    <property type="molecule type" value="Genomic_DNA"/>
</dbReference>
<dbReference type="CDD" id="cd00093">
    <property type="entry name" value="HTH_XRE"/>
    <property type="match status" value="1"/>
</dbReference>
<reference evidence="1 2" key="1">
    <citation type="submission" date="2015-12" db="EMBL/GenBank/DDBJ databases">
        <title>Complete genome of Roseateles depolymerans KCTC 42856.</title>
        <authorList>
            <person name="Kim K.M."/>
        </authorList>
    </citation>
    <scope>NUCLEOTIDE SEQUENCE [LARGE SCALE GENOMIC DNA]</scope>
    <source>
        <strain evidence="1 2">KCTC 42856</strain>
    </source>
</reference>
<sequence length="113" mass="12588">MKTSLTASTPDHLLRQAEQLGSLLTRLRKARQIRQSDAAIRAGVSRNTAYRIERGEPGIALGQVLRYLDAIAPGATLTDLLNERDPALTQWHARNEGQRVRGLTKAELEELNF</sequence>
<evidence type="ECO:0000313" key="2">
    <source>
        <dbReference type="Proteomes" id="UP000060699"/>
    </source>
</evidence>
<dbReference type="SUPFAM" id="SSF47413">
    <property type="entry name" value="lambda repressor-like DNA-binding domains"/>
    <property type="match status" value="1"/>
</dbReference>
<proteinExistence type="predicted"/>
<dbReference type="AlphaFoldDB" id="A0A0U3MRZ1"/>
<accession>A0A0U3MRZ1</accession>